<evidence type="ECO:0000256" key="1">
    <source>
        <dbReference type="SAM" id="Phobius"/>
    </source>
</evidence>
<dbReference type="Proteomes" id="UP001362999">
    <property type="component" value="Unassembled WGS sequence"/>
</dbReference>
<dbReference type="InterPro" id="IPR045340">
    <property type="entry name" value="DUF6533"/>
</dbReference>
<dbReference type="EMBL" id="JAWWNJ010000096">
    <property type="protein sequence ID" value="KAK6996781.1"/>
    <property type="molecule type" value="Genomic_DNA"/>
</dbReference>
<evidence type="ECO:0000259" key="2">
    <source>
        <dbReference type="Pfam" id="PF20151"/>
    </source>
</evidence>
<name>A0AAW0A0C4_9AGAR</name>
<evidence type="ECO:0000313" key="4">
    <source>
        <dbReference type="Proteomes" id="UP001362999"/>
    </source>
</evidence>
<feature type="transmembrane region" description="Helical" evidence="1">
    <location>
        <begin position="255"/>
        <end position="277"/>
    </location>
</feature>
<feature type="transmembrane region" description="Helical" evidence="1">
    <location>
        <begin position="183"/>
        <end position="202"/>
    </location>
</feature>
<feature type="transmembrane region" description="Helical" evidence="1">
    <location>
        <begin position="96"/>
        <end position="118"/>
    </location>
</feature>
<feature type="transmembrane region" description="Helical" evidence="1">
    <location>
        <begin position="32"/>
        <end position="49"/>
    </location>
</feature>
<accession>A0AAW0A0C4</accession>
<keyword evidence="4" id="KW-1185">Reference proteome</keyword>
<sequence>MSSPPSALDPNAIANELEALYTAMSETRITNYMQLSSIAFLIYDVFITFDKEYEYVWRSRWSLIKSLYFFARYYSILYNLSWMRVLRICFHSCAKWFWWVILGGDILFTTLVNIVLIIRIHAMYFRNGKVAHSTNYSRSNPLLQFELYASVKTAILTEKSVFAAPLGLPWPGCFAYPDTNITLFSWIPTATVGTIFFIMTLATLFRHGWTLSDFKSMRRISPLLVSFVQDGVIFYFFVFAIVISDMLMVILFKSALSNLLGGWLIAVYSMVACRLVINIRETYQRPLEESMGMYSTNIGRSIAFRNGTTTGNRSRISVIHDI</sequence>
<reference evidence="3 4" key="1">
    <citation type="journal article" date="2024" name="J Genomics">
        <title>Draft genome sequencing and assembly of Favolaschia claudopus CIRM-BRFM 2984 isolated from oak limbs.</title>
        <authorList>
            <person name="Navarro D."/>
            <person name="Drula E."/>
            <person name="Chaduli D."/>
            <person name="Cazenave R."/>
            <person name="Ahrendt S."/>
            <person name="Wang J."/>
            <person name="Lipzen A."/>
            <person name="Daum C."/>
            <person name="Barry K."/>
            <person name="Grigoriev I.V."/>
            <person name="Favel A."/>
            <person name="Rosso M.N."/>
            <person name="Martin F."/>
        </authorList>
    </citation>
    <scope>NUCLEOTIDE SEQUENCE [LARGE SCALE GENOMIC DNA]</scope>
    <source>
        <strain evidence="3 4">CIRM-BRFM 2984</strain>
    </source>
</reference>
<feature type="transmembrane region" description="Helical" evidence="1">
    <location>
        <begin position="223"/>
        <end position="243"/>
    </location>
</feature>
<keyword evidence="1" id="KW-1133">Transmembrane helix</keyword>
<proteinExistence type="predicted"/>
<feature type="domain" description="DUF6533" evidence="2">
    <location>
        <begin position="32"/>
        <end position="77"/>
    </location>
</feature>
<protein>
    <recommendedName>
        <fullName evidence="2">DUF6533 domain-containing protein</fullName>
    </recommendedName>
</protein>
<gene>
    <name evidence="3" type="ORF">R3P38DRAFT_2565467</name>
</gene>
<keyword evidence="1" id="KW-0812">Transmembrane</keyword>
<feature type="transmembrane region" description="Helical" evidence="1">
    <location>
        <begin position="70"/>
        <end position="90"/>
    </location>
</feature>
<dbReference type="Pfam" id="PF20151">
    <property type="entry name" value="DUF6533"/>
    <property type="match status" value="1"/>
</dbReference>
<comment type="caution">
    <text evidence="3">The sequence shown here is derived from an EMBL/GenBank/DDBJ whole genome shotgun (WGS) entry which is preliminary data.</text>
</comment>
<evidence type="ECO:0000313" key="3">
    <source>
        <dbReference type="EMBL" id="KAK6996781.1"/>
    </source>
</evidence>
<organism evidence="3 4">
    <name type="scientific">Favolaschia claudopus</name>
    <dbReference type="NCBI Taxonomy" id="2862362"/>
    <lineage>
        <taxon>Eukaryota</taxon>
        <taxon>Fungi</taxon>
        <taxon>Dikarya</taxon>
        <taxon>Basidiomycota</taxon>
        <taxon>Agaricomycotina</taxon>
        <taxon>Agaricomycetes</taxon>
        <taxon>Agaricomycetidae</taxon>
        <taxon>Agaricales</taxon>
        <taxon>Marasmiineae</taxon>
        <taxon>Mycenaceae</taxon>
        <taxon>Favolaschia</taxon>
    </lineage>
</organism>
<dbReference type="AlphaFoldDB" id="A0AAW0A0C4"/>
<keyword evidence="1" id="KW-0472">Membrane</keyword>